<dbReference type="InterPro" id="IPR036111">
    <property type="entry name" value="Mal/L-sulfo/L-lacto_DH-like_sf"/>
</dbReference>
<protein>
    <submittedName>
        <fullName evidence="3">Ldh family oxidoreductase</fullName>
    </submittedName>
</protein>
<accession>A0A5C8P7E3</accession>
<name>A0A5C8P7E3_9BURK</name>
<dbReference type="EMBL" id="VDUY01000001">
    <property type="protein sequence ID" value="TXL68984.1"/>
    <property type="molecule type" value="Genomic_DNA"/>
</dbReference>
<evidence type="ECO:0000256" key="1">
    <source>
        <dbReference type="ARBA" id="ARBA00006056"/>
    </source>
</evidence>
<dbReference type="RefSeq" id="WP_147703122.1">
    <property type="nucleotide sequence ID" value="NZ_VDUY01000001.1"/>
</dbReference>
<dbReference type="Pfam" id="PF02615">
    <property type="entry name" value="Ldh_2"/>
    <property type="match status" value="1"/>
</dbReference>
<gene>
    <name evidence="3" type="ORF">FHP08_03835</name>
</gene>
<organism evidence="3 4">
    <name type="scientific">Zeimonas arvi</name>
    <dbReference type="NCBI Taxonomy" id="2498847"/>
    <lineage>
        <taxon>Bacteria</taxon>
        <taxon>Pseudomonadati</taxon>
        <taxon>Pseudomonadota</taxon>
        <taxon>Betaproteobacteria</taxon>
        <taxon>Burkholderiales</taxon>
        <taxon>Burkholderiaceae</taxon>
        <taxon>Zeimonas</taxon>
    </lineage>
</organism>
<dbReference type="InterPro" id="IPR043144">
    <property type="entry name" value="Mal/L-sulf/L-lact_DH-like_ah"/>
</dbReference>
<dbReference type="GO" id="GO:0016491">
    <property type="term" value="F:oxidoreductase activity"/>
    <property type="evidence" value="ECO:0007669"/>
    <property type="project" value="UniProtKB-KW"/>
</dbReference>
<proteinExistence type="inferred from homology"/>
<dbReference type="InterPro" id="IPR043143">
    <property type="entry name" value="Mal/L-sulf/L-lact_DH-like_NADP"/>
</dbReference>
<evidence type="ECO:0000313" key="3">
    <source>
        <dbReference type="EMBL" id="TXL68984.1"/>
    </source>
</evidence>
<dbReference type="InterPro" id="IPR003767">
    <property type="entry name" value="Malate/L-lactate_DH-like"/>
</dbReference>
<comment type="similarity">
    <text evidence="1">Belongs to the LDH2/MDH2 oxidoreductase family.</text>
</comment>
<dbReference type="OrthoDB" id="924592at2"/>
<evidence type="ECO:0000256" key="2">
    <source>
        <dbReference type="ARBA" id="ARBA00023002"/>
    </source>
</evidence>
<keyword evidence="2" id="KW-0560">Oxidoreductase</keyword>
<comment type="caution">
    <text evidence="3">The sequence shown here is derived from an EMBL/GenBank/DDBJ whole genome shotgun (WGS) entry which is preliminary data.</text>
</comment>
<dbReference type="Gene3D" id="3.30.1370.60">
    <property type="entry name" value="Hypothetical oxidoreductase yiak, domain 2"/>
    <property type="match status" value="1"/>
</dbReference>
<sequence>MGAPEAGKRAAEAENRPRFDAAALTAFGEALLRGAGLDAGKARDVAEVLVEGDLLGHDTHGLHLLGGYLGELEKGSMTVDGDPRVIAERSAVATWDGRRLPGPWLVRRAIAWGAPRAREHGAATVAIRRSHHIACLAAYLEQPARDGLMVVIASSDPAVASVAPFGGTQPVFTPNPLAVGIPASGGPMMIDISASITTNGMSNRLKAAGQRGAHPWWLDADGKPSDDPVVLFTQPPGTILPLGGLDAGHKGYGLALTIEALTGGLAGHGRADPSEGWGATVFVQIYDPAAFAGSEAFLRQSDWVADACHASQPRDPARPVRLPGERGLRLRAEQLAQGVALHPAIMPALGPWAGKLGVALPASR</sequence>
<dbReference type="PANTHER" id="PTHR11091:SF0">
    <property type="entry name" value="MALATE DEHYDROGENASE"/>
    <property type="match status" value="1"/>
</dbReference>
<dbReference type="SUPFAM" id="SSF89733">
    <property type="entry name" value="L-sulfolactate dehydrogenase-like"/>
    <property type="match status" value="1"/>
</dbReference>
<evidence type="ECO:0000313" key="4">
    <source>
        <dbReference type="Proteomes" id="UP000321548"/>
    </source>
</evidence>
<keyword evidence="4" id="KW-1185">Reference proteome</keyword>
<dbReference type="AlphaFoldDB" id="A0A5C8P7E3"/>
<dbReference type="Proteomes" id="UP000321548">
    <property type="component" value="Unassembled WGS sequence"/>
</dbReference>
<dbReference type="PANTHER" id="PTHR11091">
    <property type="entry name" value="OXIDOREDUCTASE-RELATED"/>
    <property type="match status" value="1"/>
</dbReference>
<dbReference type="Gene3D" id="1.10.1530.10">
    <property type="match status" value="1"/>
</dbReference>
<reference evidence="3 4" key="1">
    <citation type="submission" date="2019-06" db="EMBL/GenBank/DDBJ databases">
        <title>Quisquiliibacterium sp. nov., isolated from a maize field.</title>
        <authorList>
            <person name="Lin S.-Y."/>
            <person name="Tsai C.-F."/>
            <person name="Young C.-C."/>
        </authorList>
    </citation>
    <scope>NUCLEOTIDE SEQUENCE [LARGE SCALE GENOMIC DNA]</scope>
    <source>
        <strain evidence="3 4">CC-CFT501</strain>
    </source>
</reference>